<feature type="transmembrane region" description="Helical" evidence="8">
    <location>
        <begin position="154"/>
        <end position="178"/>
    </location>
</feature>
<dbReference type="AlphaFoldDB" id="A0A1T4PBF6"/>
<feature type="transmembrane region" description="Helical" evidence="8">
    <location>
        <begin position="124"/>
        <end position="142"/>
    </location>
</feature>
<feature type="transmembrane region" description="Helical" evidence="8">
    <location>
        <begin position="29"/>
        <end position="61"/>
    </location>
</feature>
<feature type="transmembrane region" description="Helical" evidence="8">
    <location>
        <begin position="199"/>
        <end position="223"/>
    </location>
</feature>
<evidence type="ECO:0000256" key="1">
    <source>
        <dbReference type="ARBA" id="ARBA00004651"/>
    </source>
</evidence>
<dbReference type="GO" id="GO:0042121">
    <property type="term" value="P:alginic acid biosynthetic process"/>
    <property type="evidence" value="ECO:0007669"/>
    <property type="project" value="InterPro"/>
</dbReference>
<proteinExistence type="inferred from homology"/>
<dbReference type="Pfam" id="PF03062">
    <property type="entry name" value="MBOAT"/>
    <property type="match status" value="1"/>
</dbReference>
<comment type="subcellular location">
    <subcellularLocation>
        <location evidence="1">Cell membrane</location>
        <topology evidence="1">Multi-pass membrane protein</topology>
    </subcellularLocation>
</comment>
<feature type="transmembrane region" description="Helical" evidence="8">
    <location>
        <begin position="490"/>
        <end position="508"/>
    </location>
</feature>
<feature type="transmembrane region" description="Helical" evidence="8">
    <location>
        <begin position="6"/>
        <end position="22"/>
    </location>
</feature>
<feature type="transmembrane region" description="Helical" evidence="8">
    <location>
        <begin position="229"/>
        <end position="248"/>
    </location>
</feature>
<evidence type="ECO:0000313" key="10">
    <source>
        <dbReference type="Proteomes" id="UP000190395"/>
    </source>
</evidence>
<dbReference type="GO" id="GO:0005886">
    <property type="term" value="C:plasma membrane"/>
    <property type="evidence" value="ECO:0007669"/>
    <property type="project" value="UniProtKB-SubCell"/>
</dbReference>
<name>A0A1T4PBF6_9SPIR</name>
<sequence>MTLLSNTFAIFILATLAVYYLCPKKNQWICLLTASIVFYAFSGVGNFIFILGSSLVTFFAAKIVAKMNNDLKTKKLTFDKETFKIIKHSIQNKKRLVLVGMLFLNIGILFYLKYWRVLIGSKTLLLPLGISYYTLQAIGYFMDVYNAKIEKETNFAKFFLFISFFPQLIMGPINRYGIQGEQLKKEHKFDFENIKHGTMLVLFGAMKKYVVANLLVTKISAILDKNYDGLPGCVILFAILMYSVYQYADFCGGIDMFMGVAELFGIKMQPNFKQPYFSVSIANFWQRWHISLGQWMRDYVFYPFALTKMMGNLGKWCASHLGKHFGRVLPACIANILVFMLVGIWHGPELHFFVWGLYNGLLIALSDILKPAFKKMNEFLHINEKAKWFHLFRIIRTFILVNIGWYFDRIENVKQSFIYLKDTFVNFGNPIILTSKSYLRSIIGAISNFESHIILIFIGTLIIFVISLFKENKIDVYKAIQKKNIAIRWSAYYFLMILVILSFTFSSGDTGFMYAQY</sequence>
<dbReference type="PANTHER" id="PTHR13285:SF18">
    <property type="entry name" value="PROTEIN-CYSTEINE N-PALMITOYLTRANSFERASE RASP"/>
    <property type="match status" value="1"/>
</dbReference>
<evidence type="ECO:0000256" key="4">
    <source>
        <dbReference type="ARBA" id="ARBA00022692"/>
    </source>
</evidence>
<evidence type="ECO:0000256" key="6">
    <source>
        <dbReference type="ARBA" id="ARBA00023136"/>
    </source>
</evidence>
<keyword evidence="6 7" id="KW-0472">Membrane</keyword>
<feature type="transmembrane region" description="Helical" evidence="8">
    <location>
        <begin position="390"/>
        <end position="407"/>
    </location>
</feature>
<dbReference type="InterPro" id="IPR024194">
    <property type="entry name" value="Ac/AlaTfrase_AlgI/DltB"/>
</dbReference>
<dbReference type="InterPro" id="IPR028362">
    <property type="entry name" value="AlgI"/>
</dbReference>
<dbReference type="EMBL" id="FUXC01000008">
    <property type="protein sequence ID" value="SJZ88844.1"/>
    <property type="molecule type" value="Genomic_DNA"/>
</dbReference>
<feature type="transmembrane region" description="Helical" evidence="8">
    <location>
        <begin position="328"/>
        <end position="346"/>
    </location>
</feature>
<dbReference type="PIRSF" id="PIRSF016636">
    <property type="entry name" value="AlgI_DltB"/>
    <property type="match status" value="1"/>
</dbReference>
<keyword evidence="7 9" id="KW-0012">Acyltransferase</keyword>
<dbReference type="STRING" id="225004.SAMN02745152_01518"/>
<dbReference type="PIRSF" id="PIRSF500217">
    <property type="entry name" value="AlgI"/>
    <property type="match status" value="1"/>
</dbReference>
<dbReference type="PANTHER" id="PTHR13285">
    <property type="entry name" value="ACYLTRANSFERASE"/>
    <property type="match status" value="1"/>
</dbReference>
<organism evidence="9 10">
    <name type="scientific">Treponema berlinense</name>
    <dbReference type="NCBI Taxonomy" id="225004"/>
    <lineage>
        <taxon>Bacteria</taxon>
        <taxon>Pseudomonadati</taxon>
        <taxon>Spirochaetota</taxon>
        <taxon>Spirochaetia</taxon>
        <taxon>Spirochaetales</taxon>
        <taxon>Treponemataceae</taxon>
        <taxon>Treponema</taxon>
    </lineage>
</organism>
<gene>
    <name evidence="9" type="ORF">SAMN02745152_01518</name>
</gene>
<feature type="transmembrane region" description="Helical" evidence="8">
    <location>
        <begin position="96"/>
        <end position="112"/>
    </location>
</feature>
<dbReference type="RefSeq" id="WP_234969968.1">
    <property type="nucleotide sequence ID" value="NZ_FUXC01000008.1"/>
</dbReference>
<dbReference type="InterPro" id="IPR051085">
    <property type="entry name" value="MB_O-acyltransferase"/>
</dbReference>
<dbReference type="GeneID" id="303367750"/>
<keyword evidence="4 8" id="KW-0812">Transmembrane</keyword>
<dbReference type="Proteomes" id="UP000190395">
    <property type="component" value="Unassembled WGS sequence"/>
</dbReference>
<keyword evidence="3 7" id="KW-1003">Cell membrane</keyword>
<dbReference type="GO" id="GO:0016746">
    <property type="term" value="F:acyltransferase activity"/>
    <property type="evidence" value="ECO:0007669"/>
    <property type="project" value="UniProtKB-KW"/>
</dbReference>
<accession>A0A1T4PBF6</accession>
<dbReference type="InterPro" id="IPR004299">
    <property type="entry name" value="MBOAT_fam"/>
</dbReference>
<comment type="similarity">
    <text evidence="2 7">Belongs to the membrane-bound acyltransferase family.</text>
</comment>
<feature type="transmembrane region" description="Helical" evidence="8">
    <location>
        <begin position="451"/>
        <end position="469"/>
    </location>
</feature>
<reference evidence="9 10" key="1">
    <citation type="submission" date="2017-02" db="EMBL/GenBank/DDBJ databases">
        <authorList>
            <person name="Peterson S.W."/>
        </authorList>
    </citation>
    <scope>NUCLEOTIDE SEQUENCE [LARGE SCALE GENOMIC DNA]</scope>
    <source>
        <strain evidence="9 10">ATCC BAA-909</strain>
    </source>
</reference>
<evidence type="ECO:0000256" key="8">
    <source>
        <dbReference type="SAM" id="Phobius"/>
    </source>
</evidence>
<evidence type="ECO:0000256" key="5">
    <source>
        <dbReference type="ARBA" id="ARBA00022989"/>
    </source>
</evidence>
<feature type="transmembrane region" description="Helical" evidence="8">
    <location>
        <begin position="352"/>
        <end position="369"/>
    </location>
</feature>
<keyword evidence="5 8" id="KW-1133">Transmembrane helix</keyword>
<evidence type="ECO:0000256" key="2">
    <source>
        <dbReference type="ARBA" id="ARBA00010323"/>
    </source>
</evidence>
<protein>
    <submittedName>
        <fullName evidence="9">D-alanyl-lipoteichoic acid acyltransferase DltB, MBOAT superfamily</fullName>
    </submittedName>
</protein>
<keyword evidence="7 9" id="KW-0808">Transferase</keyword>
<evidence type="ECO:0000313" key="9">
    <source>
        <dbReference type="EMBL" id="SJZ88844.1"/>
    </source>
</evidence>
<evidence type="ECO:0000256" key="7">
    <source>
        <dbReference type="PIRNR" id="PIRNR016636"/>
    </source>
</evidence>
<keyword evidence="10" id="KW-1185">Reference proteome</keyword>
<evidence type="ECO:0000256" key="3">
    <source>
        <dbReference type="ARBA" id="ARBA00022475"/>
    </source>
</evidence>